<gene>
    <name evidence="1" type="ORF">HT578_00535</name>
</gene>
<accession>A0ABX8DZY5</accession>
<proteinExistence type="predicted"/>
<name>A0ABX8DZY5_9SPHN</name>
<evidence type="ECO:0000313" key="2">
    <source>
        <dbReference type="Proteomes" id="UP000677126"/>
    </source>
</evidence>
<dbReference type="EMBL" id="CP054856">
    <property type="protein sequence ID" value="QVM82383.1"/>
    <property type="molecule type" value="Genomic_DNA"/>
</dbReference>
<keyword evidence="2" id="KW-1185">Reference proteome</keyword>
<organism evidence="1 2">
    <name type="scientific">Novosphingobium decolorationis</name>
    <dbReference type="NCBI Taxonomy" id="2698673"/>
    <lineage>
        <taxon>Bacteria</taxon>
        <taxon>Pseudomonadati</taxon>
        <taxon>Pseudomonadota</taxon>
        <taxon>Alphaproteobacteria</taxon>
        <taxon>Sphingomonadales</taxon>
        <taxon>Sphingomonadaceae</taxon>
        <taxon>Novosphingobium</taxon>
    </lineage>
</organism>
<sequence length="54" mass="5744">MAIEAPVGAPLKAALQKTLDRYRSDNVPVPETILATERGTVRTAEQYSTTLAAG</sequence>
<protein>
    <submittedName>
        <fullName evidence="1">Uncharacterized protein</fullName>
    </submittedName>
</protein>
<evidence type="ECO:0000313" key="1">
    <source>
        <dbReference type="EMBL" id="QVM82383.1"/>
    </source>
</evidence>
<dbReference type="Proteomes" id="UP000677126">
    <property type="component" value="Chromosome"/>
</dbReference>
<dbReference type="RefSeq" id="WP_213501486.1">
    <property type="nucleotide sequence ID" value="NZ_CP054856.1"/>
</dbReference>
<reference evidence="1 2" key="1">
    <citation type="journal article" date="2021" name="Int. J. Syst. Evol. Microbiol.">
        <title>Novosphingobium decolorationis sp. nov., an aniline blue-decolourizing bacterium isolated from East Pacific sediment.</title>
        <authorList>
            <person name="Chen X."/>
            <person name="Dong B."/>
            <person name="Chen T."/>
            <person name="Ren N."/>
            <person name="Wang J."/>
            <person name="Xu Y."/>
            <person name="Yang J."/>
            <person name="Zhu S."/>
            <person name="Chen J."/>
        </authorList>
    </citation>
    <scope>NUCLEOTIDE SEQUENCE [LARGE SCALE GENOMIC DNA]</scope>
    <source>
        <strain evidence="1 2">502str22</strain>
    </source>
</reference>